<dbReference type="InterPro" id="IPR000014">
    <property type="entry name" value="PAS"/>
</dbReference>
<evidence type="ECO:0000259" key="5">
    <source>
        <dbReference type="PROSITE" id="PS50887"/>
    </source>
</evidence>
<dbReference type="Gene3D" id="3.30.70.270">
    <property type="match status" value="1"/>
</dbReference>
<accession>A0ABY9R1I2</accession>
<dbReference type="Gene3D" id="3.30.450.20">
    <property type="entry name" value="PAS domain"/>
    <property type="match status" value="2"/>
</dbReference>
<dbReference type="PANTHER" id="PTHR46663">
    <property type="entry name" value="DIGUANYLATE CYCLASE DGCT-RELATED"/>
    <property type="match status" value="1"/>
</dbReference>
<dbReference type="NCBIfam" id="TIGR00254">
    <property type="entry name" value="GGDEF"/>
    <property type="match status" value="1"/>
</dbReference>
<evidence type="ECO:0000256" key="3">
    <source>
        <dbReference type="ARBA" id="ARBA00023004"/>
    </source>
</evidence>
<evidence type="ECO:0000256" key="2">
    <source>
        <dbReference type="ARBA" id="ARBA00022723"/>
    </source>
</evidence>
<dbReference type="Proteomes" id="UP001180616">
    <property type="component" value="Chromosome"/>
</dbReference>
<protein>
    <submittedName>
        <fullName evidence="6">Diguanylate cyclase</fullName>
        <ecNumber evidence="6">2.7.7.65</ecNumber>
    </submittedName>
</protein>
<evidence type="ECO:0000313" key="7">
    <source>
        <dbReference type="Proteomes" id="UP001180616"/>
    </source>
</evidence>
<keyword evidence="6" id="KW-0808">Transferase</keyword>
<feature type="domain" description="GGDEF" evidence="5">
    <location>
        <begin position="458"/>
        <end position="592"/>
    </location>
</feature>
<dbReference type="InterPro" id="IPR052163">
    <property type="entry name" value="DGC-Regulatory_Protein"/>
</dbReference>
<keyword evidence="3" id="KW-0408">Iron</keyword>
<dbReference type="InterPro" id="IPR035938">
    <property type="entry name" value="Hemerythrin-like_sf"/>
</dbReference>
<dbReference type="CDD" id="cd12914">
    <property type="entry name" value="PDC1_DGC_like"/>
    <property type="match status" value="1"/>
</dbReference>
<comment type="similarity">
    <text evidence="1">Belongs to the hemerythrin family.</text>
</comment>
<keyword evidence="2" id="KW-0479">Metal-binding</keyword>
<dbReference type="Pfam" id="PF00990">
    <property type="entry name" value="GGDEF"/>
    <property type="match status" value="1"/>
</dbReference>
<dbReference type="PANTHER" id="PTHR46663:SF2">
    <property type="entry name" value="GGDEF DOMAIN-CONTAINING PROTEIN"/>
    <property type="match status" value="1"/>
</dbReference>
<organism evidence="6 7">
    <name type="scientific">Nitratidesulfovibrio liaohensis</name>
    <dbReference type="NCBI Taxonomy" id="2604158"/>
    <lineage>
        <taxon>Bacteria</taxon>
        <taxon>Pseudomonadati</taxon>
        <taxon>Thermodesulfobacteriota</taxon>
        <taxon>Desulfovibrionia</taxon>
        <taxon>Desulfovibrionales</taxon>
        <taxon>Desulfovibrionaceae</taxon>
        <taxon>Nitratidesulfovibrio</taxon>
    </lineage>
</organism>
<dbReference type="CDD" id="cd12107">
    <property type="entry name" value="Hemerythrin"/>
    <property type="match status" value="1"/>
</dbReference>
<dbReference type="InterPro" id="IPR013655">
    <property type="entry name" value="PAS_fold_3"/>
</dbReference>
<evidence type="ECO:0000256" key="1">
    <source>
        <dbReference type="ARBA" id="ARBA00010587"/>
    </source>
</evidence>
<dbReference type="CDD" id="cd01949">
    <property type="entry name" value="GGDEF"/>
    <property type="match status" value="1"/>
</dbReference>
<dbReference type="GO" id="GO:0052621">
    <property type="term" value="F:diguanylate cyclase activity"/>
    <property type="evidence" value="ECO:0007669"/>
    <property type="project" value="UniProtKB-EC"/>
</dbReference>
<dbReference type="NCBIfam" id="TIGR02481">
    <property type="entry name" value="hemeryth_dom"/>
    <property type="match status" value="1"/>
</dbReference>
<dbReference type="PROSITE" id="PS50112">
    <property type="entry name" value="PAS"/>
    <property type="match status" value="1"/>
</dbReference>
<evidence type="ECO:0000259" key="4">
    <source>
        <dbReference type="PROSITE" id="PS50112"/>
    </source>
</evidence>
<evidence type="ECO:0000313" key="6">
    <source>
        <dbReference type="EMBL" id="WMW64693.1"/>
    </source>
</evidence>
<dbReference type="EMBL" id="CP133659">
    <property type="protein sequence ID" value="WMW64693.1"/>
    <property type="molecule type" value="Genomic_DNA"/>
</dbReference>
<proteinExistence type="inferred from homology"/>
<dbReference type="SMART" id="SM00267">
    <property type="entry name" value="GGDEF"/>
    <property type="match status" value="1"/>
</dbReference>
<name>A0ABY9R1I2_9BACT</name>
<keyword evidence="7" id="KW-1185">Reference proteome</keyword>
<dbReference type="RefSeq" id="WP_309540767.1">
    <property type="nucleotide sequence ID" value="NZ_CP133659.1"/>
</dbReference>
<gene>
    <name evidence="6" type="ORF">KPS_002749</name>
</gene>
<dbReference type="InterPro" id="IPR043128">
    <property type="entry name" value="Rev_trsase/Diguanyl_cyclase"/>
</dbReference>
<sequence>MVYFEHELITTHQQERLTHSTTVADAIITNQLEKIYIVLEKIRPNQESDWTHDRNIASSISDELKILANAMTSVRTLSILDSTGKVVASNQNQLIGQSFPERDYFRIPQKAPNNSILYVSPPFRTITGGWLIALSRSIVDTNGKFAGVATASLDPTDFCLILNAVRDSPQTWAALAHGDGTLFVWESLSRDIQGLNLSTPESLFTKHIHSGNGTSFFIDEIAANGERSMIAIQTIKPDALHMNTPLVLGLGRNLENHYSEWSVHARYHFLVYFLMVGIGGGVLLTTQQTRHSAILRSETAEAQLIEVSAELASFFNITPSLLCIMNFDGSYRKINPAWNKYMGYSHTDLAGQSFYDFFHPEDRTTVVSAIRELQHGNTIRNLVARFKKIDGSYRHLEWAGAKCNDSLFLAAFDVTARVEEEEQLQAMAFHDQLTGLPNRTLMFDRLNQAISSAGRGGKKTGVLFLDLDGFKAINDTYGHDTGDTVLKTFSHKLVQAVRNVDTVARLGGDEFVIILKDIQTTNDAVIAAEKILEKTRKAIYIEKYKYIHIGASIGISIWPDNGTDINDLLLAADMAMYKSKKNGKNCYSLTQECNLGHDNICFNDTYRTGHEIIDTQHLELTNLASRFCKAVREDWKEEIVKESFSSLMSFTKKHFMTEHNLMVKTEYPDRIFHDEMHRLLILELTQMESEIKRDGKVFLADRLRHWLFEHILSQDIPLANHLKNVNSNIC</sequence>
<dbReference type="NCBIfam" id="TIGR00229">
    <property type="entry name" value="sensory_box"/>
    <property type="match status" value="1"/>
</dbReference>
<dbReference type="InterPro" id="IPR035965">
    <property type="entry name" value="PAS-like_dom_sf"/>
</dbReference>
<dbReference type="CDD" id="cd00130">
    <property type="entry name" value="PAS"/>
    <property type="match status" value="1"/>
</dbReference>
<dbReference type="PROSITE" id="PS50887">
    <property type="entry name" value="GGDEF"/>
    <property type="match status" value="1"/>
</dbReference>
<dbReference type="SMART" id="SM00091">
    <property type="entry name" value="PAS"/>
    <property type="match status" value="1"/>
</dbReference>
<keyword evidence="6" id="KW-0548">Nucleotidyltransferase</keyword>
<dbReference type="EC" id="2.7.7.65" evidence="6"/>
<reference evidence="6" key="1">
    <citation type="submission" date="2023-09" db="EMBL/GenBank/DDBJ databases">
        <authorList>
            <consortium name="CW5 consortium"/>
            <person name="Lu C.-W."/>
        </authorList>
    </citation>
    <scope>NUCLEOTIDE SEQUENCE</scope>
    <source>
        <strain evidence="6">KPS</strain>
    </source>
</reference>
<dbReference type="Pfam" id="PF08447">
    <property type="entry name" value="PAS_3"/>
    <property type="match status" value="1"/>
</dbReference>
<feature type="domain" description="PAS" evidence="4">
    <location>
        <begin position="307"/>
        <end position="377"/>
    </location>
</feature>
<dbReference type="SUPFAM" id="SSF55073">
    <property type="entry name" value="Nucleotide cyclase"/>
    <property type="match status" value="1"/>
</dbReference>
<dbReference type="SUPFAM" id="SSF55785">
    <property type="entry name" value="PYP-like sensor domain (PAS domain)"/>
    <property type="match status" value="1"/>
</dbReference>
<dbReference type="InterPro" id="IPR000160">
    <property type="entry name" value="GGDEF_dom"/>
</dbReference>
<dbReference type="Gene3D" id="1.20.120.50">
    <property type="entry name" value="Hemerythrin-like"/>
    <property type="match status" value="1"/>
</dbReference>
<dbReference type="InterPro" id="IPR029787">
    <property type="entry name" value="Nucleotide_cyclase"/>
</dbReference>
<dbReference type="InterPro" id="IPR012827">
    <property type="entry name" value="Hemerythrin_metal-bd"/>
</dbReference>
<dbReference type="SUPFAM" id="SSF47188">
    <property type="entry name" value="Hemerythrin-like"/>
    <property type="match status" value="1"/>
</dbReference>